<accession>I8IXT2</accession>
<dbReference type="PANTHER" id="PTHR43095:SF3">
    <property type="entry name" value="L-XYLULOSE_3-KETO-L-GULONATE KINASE"/>
    <property type="match status" value="1"/>
</dbReference>
<gene>
    <name evidence="7" type="ORF">A374_15958</name>
</gene>
<dbReference type="InterPro" id="IPR043129">
    <property type="entry name" value="ATPase_NBD"/>
</dbReference>
<dbReference type="Pfam" id="PF02782">
    <property type="entry name" value="FGGY_C"/>
    <property type="match status" value="1"/>
</dbReference>
<evidence type="ECO:0000256" key="3">
    <source>
        <dbReference type="ARBA" id="ARBA00022777"/>
    </source>
</evidence>
<dbReference type="InterPro" id="IPR050406">
    <property type="entry name" value="FGGY_Carb_Kinase"/>
</dbReference>
<dbReference type="EMBL" id="AKKV01000036">
    <property type="protein sequence ID" value="EIT84296.1"/>
    <property type="molecule type" value="Genomic_DNA"/>
</dbReference>
<dbReference type="AlphaFoldDB" id="I8IXT2"/>
<dbReference type="GO" id="GO:0005975">
    <property type="term" value="P:carbohydrate metabolic process"/>
    <property type="evidence" value="ECO:0007669"/>
    <property type="project" value="InterPro"/>
</dbReference>
<sequence>MTKLLGIDNGSTVTKASVFTLQGEELAVASAPSAVQMVLPGHTERDMNDLWQTTLTVIKEALTLANVAPKDITGVAVTGHGNGLYLVDAAGQPVRPAILSSDHRAKELVQMWEDGDTKKAVFPMTMQSLWAGQPPALLAWLQQNEPESLHKTRWIFLCKDYIRFKLTGQAAAERTDLSGSSLFNSRDNCYDHTLLSHYGLQTLVNKLPPVISCDEVAGHITEEVAQVTGLRAGTPVAGGLFDVNASAIASGLTDEEKLCIVAGTWSINEYITKTPVIDPSLFMTSRYCLPNYWLTLEGSPTSTSNLEWYLKEYFPNEHKETLYALCNELVMTIAPEESDILFFPYVYGSNVHPEAKGCFFGINSWHTKAHMLRALYEGVVFGHKIHLEKLLRHRKSPALIRLAGGAARSTVWTQLFADILGYPIQTVESREQGALGAAMCAAVATKQYASLHEAAQHMVHTGNVYFPNEQHQTIYEAKYTRFHSVLHALEHVW</sequence>
<dbReference type="Proteomes" id="UP000004080">
    <property type="component" value="Unassembled WGS sequence"/>
</dbReference>
<evidence type="ECO:0000313" key="8">
    <source>
        <dbReference type="Proteomes" id="UP000004080"/>
    </source>
</evidence>
<reference evidence="7 8" key="1">
    <citation type="journal article" date="2012" name="J. Bacteriol.">
        <title>Genome of Bacillus macauensis ZFHKF-1, a Long-Chain-Forming Bacterium.</title>
        <authorList>
            <person name="Cai L."/>
            <person name="Zhang T."/>
        </authorList>
    </citation>
    <scope>NUCLEOTIDE SEQUENCE [LARGE SCALE GENOMIC DNA]</scope>
    <source>
        <strain evidence="7 8">ZFHKF-1</strain>
    </source>
</reference>
<dbReference type="InterPro" id="IPR018483">
    <property type="entry name" value="Carb_kinase_FGGY_CS"/>
</dbReference>
<comment type="caution">
    <text evidence="7">The sequence shown here is derived from an EMBL/GenBank/DDBJ whole genome shotgun (WGS) entry which is preliminary data.</text>
</comment>
<dbReference type="SUPFAM" id="SSF53067">
    <property type="entry name" value="Actin-like ATPase domain"/>
    <property type="match status" value="2"/>
</dbReference>
<dbReference type="Pfam" id="PF00370">
    <property type="entry name" value="FGGY_N"/>
    <property type="match status" value="1"/>
</dbReference>
<evidence type="ECO:0000259" key="5">
    <source>
        <dbReference type="Pfam" id="PF00370"/>
    </source>
</evidence>
<protein>
    <submittedName>
        <fullName evidence="7">Carbohydrate kinase FGGY</fullName>
    </submittedName>
</protein>
<dbReference type="OrthoDB" id="9805576at2"/>
<dbReference type="InterPro" id="IPR018484">
    <property type="entry name" value="FGGY_N"/>
</dbReference>
<proteinExistence type="inferred from homology"/>
<dbReference type="InterPro" id="IPR018485">
    <property type="entry name" value="FGGY_C"/>
</dbReference>
<dbReference type="PIRSF" id="PIRSF000538">
    <property type="entry name" value="GlpK"/>
    <property type="match status" value="1"/>
</dbReference>
<evidence type="ECO:0000313" key="7">
    <source>
        <dbReference type="EMBL" id="EIT84296.1"/>
    </source>
</evidence>
<evidence type="ECO:0000256" key="4">
    <source>
        <dbReference type="RuleBase" id="RU003733"/>
    </source>
</evidence>
<organism evidence="7 8">
    <name type="scientific">Fictibacillus macauensis ZFHKF-1</name>
    <dbReference type="NCBI Taxonomy" id="1196324"/>
    <lineage>
        <taxon>Bacteria</taxon>
        <taxon>Bacillati</taxon>
        <taxon>Bacillota</taxon>
        <taxon>Bacilli</taxon>
        <taxon>Bacillales</taxon>
        <taxon>Fictibacillaceae</taxon>
        <taxon>Fictibacillus</taxon>
    </lineage>
</organism>
<dbReference type="CDD" id="cd07802">
    <property type="entry name" value="ASKHA_NBD_FGGY_EcLyxK-like"/>
    <property type="match status" value="1"/>
</dbReference>
<keyword evidence="2 4" id="KW-0808">Transferase</keyword>
<dbReference type="eggNOG" id="COG1070">
    <property type="taxonomic scope" value="Bacteria"/>
</dbReference>
<feature type="domain" description="Carbohydrate kinase FGGY C-terminal" evidence="6">
    <location>
        <begin position="259"/>
        <end position="444"/>
    </location>
</feature>
<comment type="similarity">
    <text evidence="1 4">Belongs to the FGGY kinase family.</text>
</comment>
<dbReference type="GO" id="GO:0016301">
    <property type="term" value="F:kinase activity"/>
    <property type="evidence" value="ECO:0007669"/>
    <property type="project" value="UniProtKB-KW"/>
</dbReference>
<dbReference type="InterPro" id="IPR000577">
    <property type="entry name" value="Carb_kinase_FGGY"/>
</dbReference>
<evidence type="ECO:0000256" key="2">
    <source>
        <dbReference type="ARBA" id="ARBA00022679"/>
    </source>
</evidence>
<dbReference type="Gene3D" id="3.30.420.40">
    <property type="match status" value="2"/>
</dbReference>
<name>I8IXT2_9BACL</name>
<dbReference type="PANTHER" id="PTHR43095">
    <property type="entry name" value="SUGAR KINASE"/>
    <property type="match status" value="1"/>
</dbReference>
<dbReference type="GO" id="GO:0016773">
    <property type="term" value="F:phosphotransferase activity, alcohol group as acceptor"/>
    <property type="evidence" value="ECO:0007669"/>
    <property type="project" value="InterPro"/>
</dbReference>
<evidence type="ECO:0000259" key="6">
    <source>
        <dbReference type="Pfam" id="PF02782"/>
    </source>
</evidence>
<dbReference type="RefSeq" id="WP_007203264.1">
    <property type="nucleotide sequence ID" value="NZ_AKKV01000036.1"/>
</dbReference>
<feature type="domain" description="Carbohydrate kinase FGGY N-terminal" evidence="5">
    <location>
        <begin position="5"/>
        <end position="248"/>
    </location>
</feature>
<dbReference type="STRING" id="1196324.A374_15958"/>
<evidence type="ECO:0000256" key="1">
    <source>
        <dbReference type="ARBA" id="ARBA00009156"/>
    </source>
</evidence>
<dbReference type="PROSITE" id="PS00445">
    <property type="entry name" value="FGGY_KINASES_2"/>
    <property type="match status" value="1"/>
</dbReference>
<keyword evidence="3 4" id="KW-0418">Kinase</keyword>
<dbReference type="PATRIC" id="fig|1196324.3.peg.3264"/>
<keyword evidence="8" id="KW-1185">Reference proteome</keyword>